<gene>
    <name evidence="2" type="ORF">PIB30_062679</name>
</gene>
<comment type="caution">
    <text evidence="2">The sequence shown here is derived from an EMBL/GenBank/DDBJ whole genome shotgun (WGS) entry which is preliminary data.</text>
</comment>
<dbReference type="Proteomes" id="UP001341840">
    <property type="component" value="Unassembled WGS sequence"/>
</dbReference>
<organism evidence="2 3">
    <name type="scientific">Stylosanthes scabra</name>
    <dbReference type="NCBI Taxonomy" id="79078"/>
    <lineage>
        <taxon>Eukaryota</taxon>
        <taxon>Viridiplantae</taxon>
        <taxon>Streptophyta</taxon>
        <taxon>Embryophyta</taxon>
        <taxon>Tracheophyta</taxon>
        <taxon>Spermatophyta</taxon>
        <taxon>Magnoliopsida</taxon>
        <taxon>eudicotyledons</taxon>
        <taxon>Gunneridae</taxon>
        <taxon>Pentapetalae</taxon>
        <taxon>rosids</taxon>
        <taxon>fabids</taxon>
        <taxon>Fabales</taxon>
        <taxon>Fabaceae</taxon>
        <taxon>Papilionoideae</taxon>
        <taxon>50 kb inversion clade</taxon>
        <taxon>dalbergioids sensu lato</taxon>
        <taxon>Dalbergieae</taxon>
        <taxon>Pterocarpus clade</taxon>
        <taxon>Stylosanthes</taxon>
    </lineage>
</organism>
<name>A0ABU6UK88_9FABA</name>
<feature type="region of interest" description="Disordered" evidence="1">
    <location>
        <begin position="173"/>
        <end position="197"/>
    </location>
</feature>
<evidence type="ECO:0000256" key="1">
    <source>
        <dbReference type="SAM" id="MobiDB-lite"/>
    </source>
</evidence>
<evidence type="ECO:0000313" key="2">
    <source>
        <dbReference type="EMBL" id="MED6161641.1"/>
    </source>
</evidence>
<dbReference type="EMBL" id="JASCZI010121414">
    <property type="protein sequence ID" value="MED6161641.1"/>
    <property type="molecule type" value="Genomic_DNA"/>
</dbReference>
<protein>
    <submittedName>
        <fullName evidence="2">Uncharacterized protein</fullName>
    </submittedName>
</protein>
<feature type="compositionally biased region" description="Low complexity" evidence="1">
    <location>
        <begin position="176"/>
        <end position="186"/>
    </location>
</feature>
<feature type="region of interest" description="Disordered" evidence="1">
    <location>
        <begin position="231"/>
        <end position="254"/>
    </location>
</feature>
<feature type="compositionally biased region" description="Acidic residues" evidence="1">
    <location>
        <begin position="232"/>
        <end position="254"/>
    </location>
</feature>
<keyword evidence="3" id="KW-1185">Reference proteome</keyword>
<sequence>MADNNQHFKTRATSAAKGVYEVTPSESTILAKSLVDIAAMLKPIPLNKHRSDIAVSSRVTHTIQMNALNCKKTTLLWHLTISMRTNNCHPTTDNIIHSSKGGAITNKTDGTHLNNHNKHNSSNHTHIANHKTHKTQDINHLILDKPIHHRMLPHSTMNKPFELISKIFTNQPTINPQSQLSTSSPLPSQPLPNPKGGINMVHNEVVQEEEEEYEEEEGEDDWLYELLAELASSDESEDEEEVEEEIEEEVVEKQDEEETFFIAYFWWRQEGGA</sequence>
<accession>A0ABU6UK88</accession>
<reference evidence="2 3" key="1">
    <citation type="journal article" date="2023" name="Plants (Basel)">
        <title>Bridging the Gap: Combining Genomics and Transcriptomics Approaches to Understand Stylosanthes scabra, an Orphan Legume from the Brazilian Caatinga.</title>
        <authorList>
            <person name="Ferreira-Neto J.R.C."/>
            <person name="da Silva M.D."/>
            <person name="Binneck E."/>
            <person name="de Melo N.F."/>
            <person name="da Silva R.H."/>
            <person name="de Melo A.L.T.M."/>
            <person name="Pandolfi V."/>
            <person name="Bustamante F.O."/>
            <person name="Brasileiro-Vidal A.C."/>
            <person name="Benko-Iseppon A.M."/>
        </authorList>
    </citation>
    <scope>NUCLEOTIDE SEQUENCE [LARGE SCALE GENOMIC DNA]</scope>
    <source>
        <tissue evidence="2">Leaves</tissue>
    </source>
</reference>
<evidence type="ECO:0000313" key="3">
    <source>
        <dbReference type="Proteomes" id="UP001341840"/>
    </source>
</evidence>
<proteinExistence type="predicted"/>